<proteinExistence type="predicted"/>
<sequence length="240" mass="25995">MEILIDKDYEAMSLRAANAVAECIKRQPDAVICLASGDTPKRMCTLLAEKIQSTGIDISQCSFIGLDEWVGIPPENAGSCSNFFHTYLFNPLQLPASQYYLFDAMAGDLQQQCDLMNAHIAAKGGIDLMMVGVGMNGHIGFNEPGVSIDNHAHVIVLDELTQTVGQKYFNGPVTIDKGITLGLQNLLEARQVIMIANGAKKAPVIKRAVHDEISTSFPATIMRMHTNSILMLDEAAAATI</sequence>
<dbReference type="PROSITE" id="PS01161">
    <property type="entry name" value="GLC_GALNAC_ISOMERASE"/>
    <property type="match status" value="1"/>
</dbReference>
<dbReference type="Proteomes" id="UP000628448">
    <property type="component" value="Unassembled WGS sequence"/>
</dbReference>
<dbReference type="RefSeq" id="WP_196990696.1">
    <property type="nucleotide sequence ID" value="NZ_JADWYR010000001.1"/>
</dbReference>
<dbReference type="GO" id="GO:0006046">
    <property type="term" value="P:N-acetylglucosamine catabolic process"/>
    <property type="evidence" value="ECO:0007669"/>
    <property type="project" value="TreeGrafter"/>
</dbReference>
<dbReference type="EMBL" id="JADWYR010000001">
    <property type="protein sequence ID" value="MBG9376695.1"/>
    <property type="molecule type" value="Genomic_DNA"/>
</dbReference>
<dbReference type="PANTHER" id="PTHR11280">
    <property type="entry name" value="GLUCOSAMINE-6-PHOSPHATE ISOMERASE"/>
    <property type="match status" value="1"/>
</dbReference>
<keyword evidence="1" id="KW-0378">Hydrolase</keyword>
<evidence type="ECO:0000313" key="4">
    <source>
        <dbReference type="Proteomes" id="UP000628448"/>
    </source>
</evidence>
<gene>
    <name evidence="3" type="ORF">I5907_10640</name>
</gene>
<dbReference type="GO" id="GO:0005975">
    <property type="term" value="P:carbohydrate metabolic process"/>
    <property type="evidence" value="ECO:0007669"/>
    <property type="project" value="InterPro"/>
</dbReference>
<dbReference type="InterPro" id="IPR018321">
    <property type="entry name" value="Glucosamine6P_isomerase_CS"/>
</dbReference>
<dbReference type="GO" id="GO:0004342">
    <property type="term" value="F:glucosamine-6-phosphate deaminase activity"/>
    <property type="evidence" value="ECO:0007669"/>
    <property type="project" value="InterPro"/>
</dbReference>
<dbReference type="CDD" id="cd01399">
    <property type="entry name" value="GlcN6P_deaminase"/>
    <property type="match status" value="1"/>
</dbReference>
<dbReference type="InterPro" id="IPR006148">
    <property type="entry name" value="Glc/Gal-6P_isomerase"/>
</dbReference>
<dbReference type="Gene3D" id="3.40.50.1360">
    <property type="match status" value="1"/>
</dbReference>
<reference evidence="3" key="1">
    <citation type="submission" date="2020-11" db="EMBL/GenBank/DDBJ databases">
        <title>Bacterial whole genome sequence for Panacibacter sp. DH6.</title>
        <authorList>
            <person name="Le V."/>
            <person name="Ko S."/>
            <person name="Ahn C.-Y."/>
            <person name="Oh H.-M."/>
        </authorList>
    </citation>
    <scope>NUCLEOTIDE SEQUENCE</scope>
    <source>
        <strain evidence="3">DH6</strain>
    </source>
</reference>
<dbReference type="GO" id="GO:0019262">
    <property type="term" value="P:N-acetylneuraminate catabolic process"/>
    <property type="evidence" value="ECO:0007669"/>
    <property type="project" value="TreeGrafter"/>
</dbReference>
<keyword evidence="4" id="KW-1185">Reference proteome</keyword>
<name>A0A931E322_9BACT</name>
<evidence type="ECO:0000256" key="1">
    <source>
        <dbReference type="ARBA" id="ARBA00022801"/>
    </source>
</evidence>
<evidence type="ECO:0000259" key="2">
    <source>
        <dbReference type="Pfam" id="PF01182"/>
    </source>
</evidence>
<dbReference type="InterPro" id="IPR037171">
    <property type="entry name" value="NagB/RpiA_transferase-like"/>
</dbReference>
<protein>
    <submittedName>
        <fullName evidence="3">Glucosamine-6-phosphate deaminase</fullName>
    </submittedName>
</protein>
<dbReference type="Pfam" id="PF01182">
    <property type="entry name" value="Glucosamine_iso"/>
    <property type="match status" value="1"/>
</dbReference>
<feature type="domain" description="Glucosamine/galactosamine-6-phosphate isomerase" evidence="2">
    <location>
        <begin position="11"/>
        <end position="227"/>
    </location>
</feature>
<evidence type="ECO:0000313" key="3">
    <source>
        <dbReference type="EMBL" id="MBG9376695.1"/>
    </source>
</evidence>
<dbReference type="SUPFAM" id="SSF100950">
    <property type="entry name" value="NagB/RpiA/CoA transferase-like"/>
    <property type="match status" value="1"/>
</dbReference>
<dbReference type="InterPro" id="IPR004547">
    <property type="entry name" value="Glucosamine6P_isomerase"/>
</dbReference>
<dbReference type="GO" id="GO:0005737">
    <property type="term" value="C:cytoplasm"/>
    <property type="evidence" value="ECO:0007669"/>
    <property type="project" value="TreeGrafter"/>
</dbReference>
<dbReference type="GO" id="GO:0006043">
    <property type="term" value="P:glucosamine catabolic process"/>
    <property type="evidence" value="ECO:0007669"/>
    <property type="project" value="TreeGrafter"/>
</dbReference>
<comment type="caution">
    <text evidence="3">The sequence shown here is derived from an EMBL/GenBank/DDBJ whole genome shotgun (WGS) entry which is preliminary data.</text>
</comment>
<accession>A0A931E322</accession>
<dbReference type="AlphaFoldDB" id="A0A931E322"/>
<dbReference type="GO" id="GO:0042802">
    <property type="term" value="F:identical protein binding"/>
    <property type="evidence" value="ECO:0007669"/>
    <property type="project" value="TreeGrafter"/>
</dbReference>
<dbReference type="PANTHER" id="PTHR11280:SF5">
    <property type="entry name" value="GLUCOSAMINE-6-PHOSPHATE ISOMERASE"/>
    <property type="match status" value="1"/>
</dbReference>
<organism evidence="3 4">
    <name type="scientific">Panacibacter microcysteis</name>
    <dbReference type="NCBI Taxonomy" id="2793269"/>
    <lineage>
        <taxon>Bacteria</taxon>
        <taxon>Pseudomonadati</taxon>
        <taxon>Bacteroidota</taxon>
        <taxon>Chitinophagia</taxon>
        <taxon>Chitinophagales</taxon>
        <taxon>Chitinophagaceae</taxon>
        <taxon>Panacibacter</taxon>
    </lineage>
</organism>